<dbReference type="OrthoDB" id="5868281at2759"/>
<proteinExistence type="predicted"/>
<organism evidence="1 2">
    <name type="scientific">Strongylus vulgaris</name>
    <name type="common">Blood worm</name>
    <dbReference type="NCBI Taxonomy" id="40348"/>
    <lineage>
        <taxon>Eukaryota</taxon>
        <taxon>Metazoa</taxon>
        <taxon>Ecdysozoa</taxon>
        <taxon>Nematoda</taxon>
        <taxon>Chromadorea</taxon>
        <taxon>Rhabditida</taxon>
        <taxon>Rhabditina</taxon>
        <taxon>Rhabditomorpha</taxon>
        <taxon>Strongyloidea</taxon>
        <taxon>Strongylidae</taxon>
        <taxon>Strongylus</taxon>
    </lineage>
</organism>
<keyword evidence="2" id="KW-1185">Reference proteome</keyword>
<evidence type="ECO:0000313" key="1">
    <source>
        <dbReference type="EMBL" id="VDM68729.1"/>
    </source>
</evidence>
<evidence type="ECO:0000313" key="2">
    <source>
        <dbReference type="Proteomes" id="UP000270094"/>
    </source>
</evidence>
<dbReference type="Proteomes" id="UP000270094">
    <property type="component" value="Unassembled WGS sequence"/>
</dbReference>
<protein>
    <submittedName>
        <fullName evidence="1">Uncharacterized protein</fullName>
    </submittedName>
</protein>
<dbReference type="AlphaFoldDB" id="A0A3P7IP37"/>
<reference evidence="1 2" key="1">
    <citation type="submission" date="2018-11" db="EMBL/GenBank/DDBJ databases">
        <authorList>
            <consortium name="Pathogen Informatics"/>
        </authorList>
    </citation>
    <scope>NUCLEOTIDE SEQUENCE [LARGE SCALE GENOMIC DNA]</scope>
</reference>
<name>A0A3P7IP37_STRVU</name>
<gene>
    <name evidence="1" type="ORF">SVUK_LOCUS3727</name>
</gene>
<dbReference type="EMBL" id="UYYB01009789">
    <property type="protein sequence ID" value="VDM68729.1"/>
    <property type="molecule type" value="Genomic_DNA"/>
</dbReference>
<sequence length="114" mass="12417">MKNFELAKRSASFASDLVSSVAGSISRSNSVDSAVDSALSWSSYSDGEEAGESDEIDMDEEMEKYNFAKLPTNDTSAEPLLSAARSSRSRLSLREVANEVLTKVMVFIVLVQVR</sequence>
<accession>A0A3P7IP37</accession>